<dbReference type="PANTHER" id="PTHR47976">
    <property type="entry name" value="G-TYPE LECTIN S-RECEPTOR-LIKE SERINE/THREONINE-PROTEIN KINASE SD2-5"/>
    <property type="match status" value="1"/>
</dbReference>
<dbReference type="SUPFAM" id="SSF51110">
    <property type="entry name" value="alpha-D-mannose-specific plant lectins"/>
    <property type="match status" value="1"/>
</dbReference>
<feature type="signal peptide" evidence="5">
    <location>
        <begin position="1"/>
        <end position="23"/>
    </location>
</feature>
<evidence type="ECO:0000313" key="8">
    <source>
        <dbReference type="Proteomes" id="UP001054252"/>
    </source>
</evidence>
<gene>
    <name evidence="7" type="ORF">SLEP1_g23681</name>
</gene>
<dbReference type="Proteomes" id="UP001054252">
    <property type="component" value="Unassembled WGS sequence"/>
</dbReference>
<dbReference type="InterPro" id="IPR036426">
    <property type="entry name" value="Bulb-type_lectin_dom_sf"/>
</dbReference>
<keyword evidence="1 5" id="KW-0732">Signal</keyword>
<feature type="region of interest" description="Disordered" evidence="4">
    <location>
        <begin position="389"/>
        <end position="412"/>
    </location>
</feature>
<keyword evidence="2" id="KW-1015">Disulfide bond</keyword>
<comment type="caution">
    <text evidence="7">The sequence shown here is derived from an EMBL/GenBank/DDBJ whole genome shotgun (WGS) entry which is preliminary data.</text>
</comment>
<dbReference type="PROSITE" id="PS50927">
    <property type="entry name" value="BULB_LECTIN"/>
    <property type="match status" value="1"/>
</dbReference>
<organism evidence="7 8">
    <name type="scientific">Rubroshorea leprosula</name>
    <dbReference type="NCBI Taxonomy" id="152421"/>
    <lineage>
        <taxon>Eukaryota</taxon>
        <taxon>Viridiplantae</taxon>
        <taxon>Streptophyta</taxon>
        <taxon>Embryophyta</taxon>
        <taxon>Tracheophyta</taxon>
        <taxon>Spermatophyta</taxon>
        <taxon>Magnoliopsida</taxon>
        <taxon>eudicotyledons</taxon>
        <taxon>Gunneridae</taxon>
        <taxon>Pentapetalae</taxon>
        <taxon>rosids</taxon>
        <taxon>malvids</taxon>
        <taxon>Malvales</taxon>
        <taxon>Dipterocarpaceae</taxon>
        <taxon>Rubroshorea</taxon>
    </lineage>
</organism>
<reference evidence="7 8" key="1">
    <citation type="journal article" date="2021" name="Commun. Biol.">
        <title>The genome of Shorea leprosula (Dipterocarpaceae) highlights the ecological relevance of drought in aseasonal tropical rainforests.</title>
        <authorList>
            <person name="Ng K.K.S."/>
            <person name="Kobayashi M.J."/>
            <person name="Fawcett J.A."/>
            <person name="Hatakeyama M."/>
            <person name="Paape T."/>
            <person name="Ng C.H."/>
            <person name="Ang C.C."/>
            <person name="Tnah L.H."/>
            <person name="Lee C.T."/>
            <person name="Nishiyama T."/>
            <person name="Sese J."/>
            <person name="O'Brien M.J."/>
            <person name="Copetti D."/>
            <person name="Mohd Noor M.I."/>
            <person name="Ong R.C."/>
            <person name="Putra M."/>
            <person name="Sireger I.Z."/>
            <person name="Indrioko S."/>
            <person name="Kosugi Y."/>
            <person name="Izuno A."/>
            <person name="Isagi Y."/>
            <person name="Lee S.L."/>
            <person name="Shimizu K.K."/>
        </authorList>
    </citation>
    <scope>NUCLEOTIDE SEQUENCE [LARGE SCALE GENOMIC DNA]</scope>
    <source>
        <strain evidence="7">214</strain>
    </source>
</reference>
<feature type="compositionally biased region" description="Basic residues" evidence="4">
    <location>
        <begin position="396"/>
        <end position="406"/>
    </location>
</feature>
<dbReference type="AlphaFoldDB" id="A0AAV5JMC0"/>
<accession>A0AAV5JMC0</accession>
<feature type="domain" description="Bulb-type lectin" evidence="6">
    <location>
        <begin position="30"/>
        <end position="149"/>
    </location>
</feature>
<proteinExistence type="predicted"/>
<evidence type="ECO:0000256" key="4">
    <source>
        <dbReference type="SAM" id="MobiDB-lite"/>
    </source>
</evidence>
<evidence type="ECO:0000313" key="7">
    <source>
        <dbReference type="EMBL" id="GKV12554.1"/>
    </source>
</evidence>
<evidence type="ECO:0000256" key="1">
    <source>
        <dbReference type="ARBA" id="ARBA00022729"/>
    </source>
</evidence>
<keyword evidence="3" id="KW-0325">Glycoprotein</keyword>
<protein>
    <recommendedName>
        <fullName evidence="6">Bulb-type lectin domain-containing protein</fullName>
    </recommendedName>
</protein>
<evidence type="ECO:0000256" key="3">
    <source>
        <dbReference type="ARBA" id="ARBA00023180"/>
    </source>
</evidence>
<sequence length="412" mass="46146">MAFASPHSLCIILLFLLPVCVLAQTSQNISLNSSLTAALDKNDSWKSPSGDFAFGFQQIEAGMFLLAIWFDKIPEKTIVWSPKGGNLVQQGSTIQLTTDGQFRLNDSQGKQVWSANLAGSGIVSYAAMLDTGNFVLASQDSSNLWESFDEPTDTILPTQILDVRSSSLVARYSETNYSNGRFRMRLDSNGNLVLSTVHFPQTSPNRDYWSANNNGGGFQVTFNLSGYIYLEAENGSILSSITSFKASTSNFYQRAILEYDGVFRLYVYPRNNSATDGKPMAWSTLSFVPENICNSLIDQQQVEVSGFCGRNSYCIQGDDKRPKCDCPPGYIYSDPENKMNGCKRDFVSQECNGDQDADHFDMRLMMSVNWWGGDYERHNNVSESWCTQEKKDHSAIRRNPRRKFTKPHLQGT</sequence>
<dbReference type="Gene3D" id="2.90.10.10">
    <property type="entry name" value="Bulb-type lectin domain"/>
    <property type="match status" value="2"/>
</dbReference>
<dbReference type="EMBL" id="BPVZ01000036">
    <property type="protein sequence ID" value="GKV12554.1"/>
    <property type="molecule type" value="Genomic_DNA"/>
</dbReference>
<dbReference type="SMART" id="SM00108">
    <property type="entry name" value="B_lectin"/>
    <property type="match status" value="1"/>
</dbReference>
<evidence type="ECO:0000256" key="5">
    <source>
        <dbReference type="SAM" id="SignalP"/>
    </source>
</evidence>
<dbReference type="PANTHER" id="PTHR47976:SF108">
    <property type="entry name" value="G-TYPE LECTIN S-RECEPTOR-LIKE SERINE_THREONINE-PROTEIN KINASE LECRK1"/>
    <property type="match status" value="1"/>
</dbReference>
<name>A0AAV5JMC0_9ROSI</name>
<dbReference type="InterPro" id="IPR001480">
    <property type="entry name" value="Bulb-type_lectin_dom"/>
</dbReference>
<dbReference type="FunFam" id="2.90.10.10:FF:000013">
    <property type="entry name" value="G-type lectin S-receptor-like serine/threonine-protein kinase LECRK1"/>
    <property type="match status" value="1"/>
</dbReference>
<keyword evidence="8" id="KW-1185">Reference proteome</keyword>
<evidence type="ECO:0000256" key="2">
    <source>
        <dbReference type="ARBA" id="ARBA00023157"/>
    </source>
</evidence>
<dbReference type="InterPro" id="IPR051343">
    <property type="entry name" value="G-type_lectin_kinases/EP1-like"/>
</dbReference>
<feature type="chain" id="PRO_5043349436" description="Bulb-type lectin domain-containing protein" evidence="5">
    <location>
        <begin position="24"/>
        <end position="412"/>
    </location>
</feature>
<dbReference type="Pfam" id="PF01453">
    <property type="entry name" value="B_lectin"/>
    <property type="match status" value="1"/>
</dbReference>
<evidence type="ECO:0000259" key="6">
    <source>
        <dbReference type="PROSITE" id="PS50927"/>
    </source>
</evidence>